<reference evidence="1 2" key="1">
    <citation type="journal article" date="2013" name="Genome Announc.">
        <title>Draft Genome Sequence of Cyclobacterium qasimii Strain M12-11BT, Isolated from Arctic Marine Sediment.</title>
        <authorList>
            <person name="Shivaji S."/>
            <person name="Ara S."/>
            <person name="Singh A."/>
            <person name="Kumar Pinnaka A."/>
        </authorList>
    </citation>
    <scope>NUCLEOTIDE SEQUENCE [LARGE SCALE GENOMIC DNA]</scope>
    <source>
        <strain evidence="1 2">M12-11B</strain>
    </source>
</reference>
<sequence length="42" mass="4683">MKANYYNSLIINSINTPKKICTSASLKQLKQIICLVICKNAP</sequence>
<dbReference type="STRING" id="641524.ADICYQ_4740"/>
<protein>
    <submittedName>
        <fullName evidence="1">Uncharacterized protein</fullName>
    </submittedName>
</protein>
<accession>S7WQ74</accession>
<dbReference type="EMBL" id="ATNM01000153">
    <property type="protein sequence ID" value="EPR66253.1"/>
    <property type="molecule type" value="Genomic_DNA"/>
</dbReference>
<proteinExistence type="predicted"/>
<comment type="caution">
    <text evidence="1">The sequence shown here is derived from an EMBL/GenBank/DDBJ whole genome shotgun (WGS) entry which is preliminary data.</text>
</comment>
<evidence type="ECO:0000313" key="2">
    <source>
        <dbReference type="Proteomes" id="UP000014974"/>
    </source>
</evidence>
<dbReference type="AlphaFoldDB" id="S7WQ74"/>
<gene>
    <name evidence="1" type="ORF">ADICYQ_4740</name>
</gene>
<evidence type="ECO:0000313" key="1">
    <source>
        <dbReference type="EMBL" id="EPR66253.1"/>
    </source>
</evidence>
<dbReference type="Proteomes" id="UP000014974">
    <property type="component" value="Unassembled WGS sequence"/>
</dbReference>
<name>S7WQ74_9BACT</name>
<organism evidence="1 2">
    <name type="scientific">Cyclobacterium qasimii M12-11B</name>
    <dbReference type="NCBI Taxonomy" id="641524"/>
    <lineage>
        <taxon>Bacteria</taxon>
        <taxon>Pseudomonadati</taxon>
        <taxon>Bacteroidota</taxon>
        <taxon>Cytophagia</taxon>
        <taxon>Cytophagales</taxon>
        <taxon>Cyclobacteriaceae</taxon>
        <taxon>Cyclobacterium</taxon>
    </lineage>
</organism>